<dbReference type="InterPro" id="IPR033671">
    <property type="entry name" value="TrmH"/>
</dbReference>
<keyword evidence="4" id="KW-0949">S-adenosyl-L-methionine</keyword>
<dbReference type="InterPro" id="IPR001537">
    <property type="entry name" value="SpoU_MeTrfase"/>
</dbReference>
<evidence type="ECO:0000256" key="3">
    <source>
        <dbReference type="ARBA" id="ARBA00022679"/>
    </source>
</evidence>
<dbReference type="Gene3D" id="3.40.1280.10">
    <property type="match status" value="1"/>
</dbReference>
<proteinExistence type="predicted"/>
<evidence type="ECO:0000259" key="7">
    <source>
        <dbReference type="Pfam" id="PF00588"/>
    </source>
</evidence>
<keyword evidence="1" id="KW-0820">tRNA-binding</keyword>
<dbReference type="EMBL" id="MFJE01000048">
    <property type="protein sequence ID" value="OGG13526.1"/>
    <property type="molecule type" value="Genomic_DNA"/>
</dbReference>
<gene>
    <name evidence="8" type="ORF">A2773_00565</name>
</gene>
<evidence type="ECO:0000256" key="5">
    <source>
        <dbReference type="ARBA" id="ARBA00022694"/>
    </source>
</evidence>
<keyword evidence="3" id="KW-0808">Transferase</keyword>
<dbReference type="GO" id="GO:0002938">
    <property type="term" value="P:tRNA guanine ribose methylation"/>
    <property type="evidence" value="ECO:0007669"/>
    <property type="project" value="TreeGrafter"/>
</dbReference>
<evidence type="ECO:0000256" key="6">
    <source>
        <dbReference type="ARBA" id="ARBA00022884"/>
    </source>
</evidence>
<keyword evidence="6" id="KW-0694">RNA-binding</keyword>
<protein>
    <recommendedName>
        <fullName evidence="7">tRNA/rRNA methyltransferase SpoU type domain-containing protein</fullName>
    </recommendedName>
</protein>
<evidence type="ECO:0000313" key="8">
    <source>
        <dbReference type="EMBL" id="OGG13526.1"/>
    </source>
</evidence>
<evidence type="ECO:0000256" key="4">
    <source>
        <dbReference type="ARBA" id="ARBA00022691"/>
    </source>
</evidence>
<dbReference type="InterPro" id="IPR029028">
    <property type="entry name" value="Alpha/beta_knot_MTases"/>
</dbReference>
<dbReference type="InterPro" id="IPR029026">
    <property type="entry name" value="tRNA_m1G_MTases_N"/>
</dbReference>
<evidence type="ECO:0000313" key="9">
    <source>
        <dbReference type="Proteomes" id="UP000177383"/>
    </source>
</evidence>
<dbReference type="AlphaFoldDB" id="A0A1F5ZM10"/>
<keyword evidence="2" id="KW-0489">Methyltransferase</keyword>
<keyword evidence="5" id="KW-0819">tRNA processing</keyword>
<evidence type="ECO:0000256" key="1">
    <source>
        <dbReference type="ARBA" id="ARBA00022555"/>
    </source>
</evidence>
<dbReference type="PANTHER" id="PTHR43453">
    <property type="entry name" value="RRNA METHYLASE-LIKE"/>
    <property type="match status" value="1"/>
</dbReference>
<accession>A0A1F5ZM10</accession>
<evidence type="ECO:0000256" key="2">
    <source>
        <dbReference type="ARBA" id="ARBA00022603"/>
    </source>
</evidence>
<dbReference type="GO" id="GO:0008173">
    <property type="term" value="F:RNA methyltransferase activity"/>
    <property type="evidence" value="ECO:0007669"/>
    <property type="project" value="InterPro"/>
</dbReference>
<dbReference type="Proteomes" id="UP000177383">
    <property type="component" value="Unassembled WGS sequence"/>
</dbReference>
<dbReference type="Pfam" id="PF00588">
    <property type="entry name" value="SpoU_methylase"/>
    <property type="match status" value="1"/>
</dbReference>
<dbReference type="SUPFAM" id="SSF75217">
    <property type="entry name" value="alpha/beta knot"/>
    <property type="match status" value="1"/>
</dbReference>
<name>A0A1F5ZM10_9BACT</name>
<dbReference type="STRING" id="1798375.A2773_00565"/>
<reference evidence="8 9" key="1">
    <citation type="journal article" date="2016" name="Nat. Commun.">
        <title>Thousands of microbial genomes shed light on interconnected biogeochemical processes in an aquifer system.</title>
        <authorList>
            <person name="Anantharaman K."/>
            <person name="Brown C.T."/>
            <person name="Hug L.A."/>
            <person name="Sharon I."/>
            <person name="Castelle C.J."/>
            <person name="Probst A.J."/>
            <person name="Thomas B.C."/>
            <person name="Singh A."/>
            <person name="Wilkins M.J."/>
            <person name="Karaoz U."/>
            <person name="Brodie E.L."/>
            <person name="Williams K.H."/>
            <person name="Hubbard S.S."/>
            <person name="Banfield J.F."/>
        </authorList>
    </citation>
    <scope>NUCLEOTIDE SEQUENCE [LARGE SCALE GENOMIC DNA]</scope>
</reference>
<dbReference type="GO" id="GO:0000049">
    <property type="term" value="F:tRNA binding"/>
    <property type="evidence" value="ECO:0007669"/>
    <property type="project" value="UniProtKB-KW"/>
</dbReference>
<dbReference type="PANTHER" id="PTHR43453:SF1">
    <property type="entry name" value="TRNA_RRNA METHYLTRANSFERASE SPOU TYPE DOMAIN-CONTAINING PROTEIN"/>
    <property type="match status" value="1"/>
</dbReference>
<feature type="domain" description="tRNA/rRNA methyltransferase SpoU type" evidence="7">
    <location>
        <begin position="23"/>
        <end position="169"/>
    </location>
</feature>
<sequence length="171" mass="18857">MKQLRGKYAKKFIKNLPKRDKSVVLILENVQYATNVANIFRTAESAGVEKIYLTGVSKTPPFGKDLKKVSRGAERKVTHESIMSALNVIPTLKNDGYVILAIELVEGAIMLEELKDFLKHHQKICFIAGSEDSGVNRTSLELCDGAVTIPMYGKNPSLNVTVSVGIVLFSF</sequence>
<organism evidence="8 9">
    <name type="scientific">Candidatus Gottesmanbacteria bacterium RIFCSPHIGHO2_01_FULL_39_10</name>
    <dbReference type="NCBI Taxonomy" id="1798375"/>
    <lineage>
        <taxon>Bacteria</taxon>
        <taxon>Candidatus Gottesmaniibacteriota</taxon>
    </lineage>
</organism>
<comment type="caution">
    <text evidence="8">The sequence shown here is derived from an EMBL/GenBank/DDBJ whole genome shotgun (WGS) entry which is preliminary data.</text>
</comment>